<dbReference type="GO" id="GO:0005509">
    <property type="term" value="F:calcium ion binding"/>
    <property type="evidence" value="ECO:0007669"/>
    <property type="project" value="InterPro"/>
</dbReference>
<gene>
    <name evidence="4" type="ORF">M0811_08232</name>
</gene>
<proteinExistence type="predicted"/>
<name>A0A9Q0RBC0_ANAIG</name>
<dbReference type="Gene3D" id="1.10.238.10">
    <property type="entry name" value="EF-hand"/>
    <property type="match status" value="1"/>
</dbReference>
<dbReference type="OrthoDB" id="191686at2759"/>
<evidence type="ECO:0000256" key="1">
    <source>
        <dbReference type="ARBA" id="ARBA00022723"/>
    </source>
</evidence>
<organism evidence="4 5">
    <name type="scientific">Anaeramoeba ignava</name>
    <name type="common">Anaerobic marine amoeba</name>
    <dbReference type="NCBI Taxonomy" id="1746090"/>
    <lineage>
        <taxon>Eukaryota</taxon>
        <taxon>Metamonada</taxon>
        <taxon>Anaeramoebidae</taxon>
        <taxon>Anaeramoeba</taxon>
    </lineage>
</organism>
<evidence type="ECO:0000313" key="5">
    <source>
        <dbReference type="Proteomes" id="UP001149090"/>
    </source>
</evidence>
<sequence>MGNTAPYKVLTQTELSELQENTNLSQKQIISLFKRFEALDKDDTGIITYDKLFSIPELAMNPLVLRVIGLFDPKEPDPEKIQFNFTQFIQTLSVFSEKASNEEKIRFAFQSYDVSNSGFIDSDNMKKILKFFVGDCLNEKQISEIIQKTFEEYDKEKNGKISFEDFQKIIDIDDICDKMTILI</sequence>
<dbReference type="SMART" id="SM00054">
    <property type="entry name" value="EFh"/>
    <property type="match status" value="2"/>
</dbReference>
<dbReference type="EMBL" id="JAPDFW010000071">
    <property type="protein sequence ID" value="KAJ5073959.1"/>
    <property type="molecule type" value="Genomic_DNA"/>
</dbReference>
<comment type="caution">
    <text evidence="4">The sequence shown here is derived from an EMBL/GenBank/DDBJ whole genome shotgun (WGS) entry which is preliminary data.</text>
</comment>
<feature type="domain" description="EF-hand" evidence="3">
    <location>
        <begin position="100"/>
        <end position="135"/>
    </location>
</feature>
<evidence type="ECO:0000256" key="2">
    <source>
        <dbReference type="ARBA" id="ARBA00022737"/>
    </source>
</evidence>
<keyword evidence="2" id="KW-0677">Repeat</keyword>
<dbReference type="PANTHER" id="PTHR45942">
    <property type="entry name" value="PROTEIN PHOSPATASE 3 REGULATORY SUBUNIT B ALPHA ISOFORM TYPE 1"/>
    <property type="match status" value="1"/>
</dbReference>
<accession>A0A9Q0RBC0</accession>
<dbReference type="InterPro" id="IPR011992">
    <property type="entry name" value="EF-hand-dom_pair"/>
</dbReference>
<dbReference type="InterPro" id="IPR002048">
    <property type="entry name" value="EF_hand_dom"/>
</dbReference>
<dbReference type="CDD" id="cd00051">
    <property type="entry name" value="EFh"/>
    <property type="match status" value="1"/>
</dbReference>
<feature type="domain" description="EF-hand" evidence="3">
    <location>
        <begin position="141"/>
        <end position="176"/>
    </location>
</feature>
<keyword evidence="1" id="KW-0479">Metal-binding</keyword>
<keyword evidence="5" id="KW-1185">Reference proteome</keyword>
<reference evidence="4" key="1">
    <citation type="submission" date="2022-10" db="EMBL/GenBank/DDBJ databases">
        <title>Novel sulphate-reducing endosymbionts in the free-living metamonad Anaeramoeba.</title>
        <authorList>
            <person name="Jerlstrom-Hultqvist J."/>
            <person name="Cepicka I."/>
            <person name="Gallot-Lavallee L."/>
            <person name="Salas-Leiva D."/>
            <person name="Curtis B.A."/>
            <person name="Zahonova K."/>
            <person name="Pipaliya S."/>
            <person name="Dacks J."/>
            <person name="Roger A.J."/>
        </authorList>
    </citation>
    <scope>NUCLEOTIDE SEQUENCE</scope>
    <source>
        <strain evidence="4">BMAN</strain>
    </source>
</reference>
<protein>
    <submittedName>
        <fullName evidence="4">Protein phosphatase 3 regulatory subunit b alpha isoform type 1</fullName>
    </submittedName>
</protein>
<evidence type="ECO:0000259" key="3">
    <source>
        <dbReference type="PROSITE" id="PS50222"/>
    </source>
</evidence>
<dbReference type="Proteomes" id="UP001149090">
    <property type="component" value="Unassembled WGS sequence"/>
</dbReference>
<dbReference type="AlphaFoldDB" id="A0A9Q0RBC0"/>
<evidence type="ECO:0000313" key="4">
    <source>
        <dbReference type="EMBL" id="KAJ5073959.1"/>
    </source>
</evidence>
<dbReference type="Pfam" id="PF13499">
    <property type="entry name" value="EF-hand_7"/>
    <property type="match status" value="1"/>
</dbReference>
<dbReference type="PROSITE" id="PS50222">
    <property type="entry name" value="EF_HAND_2"/>
    <property type="match status" value="2"/>
</dbReference>
<dbReference type="OMA" id="LKFAFRM"/>
<dbReference type="SUPFAM" id="SSF47473">
    <property type="entry name" value="EF-hand"/>
    <property type="match status" value="1"/>
</dbReference>